<dbReference type="InterPro" id="IPR023198">
    <property type="entry name" value="PGP-like_dom2"/>
</dbReference>
<dbReference type="PANTHER" id="PTHR18901">
    <property type="entry name" value="2-DEOXYGLUCOSE-6-PHOSPHATE PHOSPHATASE 2"/>
    <property type="match status" value="1"/>
</dbReference>
<accession>A0ABQ3XHN9</accession>
<dbReference type="InterPro" id="IPR006439">
    <property type="entry name" value="HAD-SF_hydro_IA"/>
</dbReference>
<dbReference type="Gene3D" id="3.40.50.1000">
    <property type="entry name" value="HAD superfamily/HAD-like"/>
    <property type="match status" value="1"/>
</dbReference>
<evidence type="ECO:0000313" key="1">
    <source>
        <dbReference type="EMBL" id="GID58018.1"/>
    </source>
</evidence>
<dbReference type="InterPro" id="IPR023214">
    <property type="entry name" value="HAD_sf"/>
</dbReference>
<dbReference type="Pfam" id="PF00702">
    <property type="entry name" value="Hydrolase"/>
    <property type="match status" value="1"/>
</dbReference>
<dbReference type="InterPro" id="IPR036412">
    <property type="entry name" value="HAD-like_sf"/>
</dbReference>
<comment type="caution">
    <text evidence="1">The sequence shown here is derived from an EMBL/GenBank/DDBJ whole genome shotgun (WGS) entry which is preliminary data.</text>
</comment>
<dbReference type="SFLD" id="SFLDS00003">
    <property type="entry name" value="Haloacid_Dehalogenase"/>
    <property type="match status" value="1"/>
</dbReference>
<evidence type="ECO:0000313" key="2">
    <source>
        <dbReference type="Proteomes" id="UP000612282"/>
    </source>
</evidence>
<sequence length="228" mass="23533">MTLPNHVDAVVFDCDGLLVDTETCWTRAETRIFAEHGHEFGLEQKEIVIGGTLEAAGRAMAGYFGRPGDGPLLAAQLYGLVAAELAAGADALPGARDLVLSLRGRVPIAVASNSPRAFVRTALRSAGLDDLFTRVLAAEDVTHPKPAPDLYLAACTGLGADPRRSVAFEDSRTGVASARAAGLHVVGIPSLPGVDLDAHTVLGSLTAPALASWAETVTTRLPAGPPAP</sequence>
<proteinExistence type="predicted"/>
<dbReference type="Proteomes" id="UP000612282">
    <property type="component" value="Unassembled WGS sequence"/>
</dbReference>
<dbReference type="RefSeq" id="WP_203801509.1">
    <property type="nucleotide sequence ID" value="NZ_BAAAQE010000019.1"/>
</dbReference>
<gene>
    <name evidence="1" type="ORF">Aco03nite_064220</name>
</gene>
<dbReference type="EMBL" id="BOMG01000080">
    <property type="protein sequence ID" value="GID58018.1"/>
    <property type="molecule type" value="Genomic_DNA"/>
</dbReference>
<name>A0ABQ3XHN9_9ACTN</name>
<dbReference type="NCBIfam" id="TIGR01509">
    <property type="entry name" value="HAD-SF-IA-v3"/>
    <property type="match status" value="1"/>
</dbReference>
<dbReference type="Gene3D" id="1.10.150.240">
    <property type="entry name" value="Putative phosphatase, domain 2"/>
    <property type="match status" value="1"/>
</dbReference>
<organism evidence="1 2">
    <name type="scientific">Actinoplanes couchii</name>
    <dbReference type="NCBI Taxonomy" id="403638"/>
    <lineage>
        <taxon>Bacteria</taxon>
        <taxon>Bacillati</taxon>
        <taxon>Actinomycetota</taxon>
        <taxon>Actinomycetes</taxon>
        <taxon>Micromonosporales</taxon>
        <taxon>Micromonosporaceae</taxon>
        <taxon>Actinoplanes</taxon>
    </lineage>
</organism>
<dbReference type="SUPFAM" id="SSF56784">
    <property type="entry name" value="HAD-like"/>
    <property type="match status" value="1"/>
</dbReference>
<reference evidence="1 2" key="1">
    <citation type="submission" date="2021-01" db="EMBL/GenBank/DDBJ databases">
        <title>Whole genome shotgun sequence of Actinoplanes couchii NBRC 106145.</title>
        <authorList>
            <person name="Komaki H."/>
            <person name="Tamura T."/>
        </authorList>
    </citation>
    <scope>NUCLEOTIDE SEQUENCE [LARGE SCALE GENOMIC DNA]</scope>
    <source>
        <strain evidence="1 2">NBRC 106145</strain>
    </source>
</reference>
<dbReference type="PANTHER" id="PTHR18901:SF38">
    <property type="entry name" value="PSEUDOURIDINE-5'-PHOSPHATASE"/>
    <property type="match status" value="1"/>
</dbReference>
<dbReference type="SFLD" id="SFLDG01129">
    <property type="entry name" value="C1.5:_HAD__Beta-PGM__Phosphata"/>
    <property type="match status" value="1"/>
</dbReference>
<protein>
    <submittedName>
        <fullName evidence="1">Haloacid dehalogenase</fullName>
    </submittedName>
</protein>
<keyword evidence="2" id="KW-1185">Reference proteome</keyword>